<accession>G5J116</accession>
<dbReference type="Proteomes" id="UP000003477">
    <property type="component" value="Unassembled WGS sequence"/>
</dbReference>
<sequence>MFFDESEKHYFWFVLNCCWLKDNYDSIDMFAEGLIEACQP</sequence>
<comment type="caution">
    <text evidence="1">The sequence shown here is derived from an EMBL/GenBank/DDBJ whole genome shotgun (WGS) entry which is preliminary data.</text>
</comment>
<evidence type="ECO:0000313" key="1">
    <source>
        <dbReference type="EMBL" id="EHJ14119.1"/>
    </source>
</evidence>
<protein>
    <submittedName>
        <fullName evidence="1">Uncharacterized protein</fullName>
    </submittedName>
</protein>
<name>G5J116_CROWT</name>
<evidence type="ECO:0000313" key="2">
    <source>
        <dbReference type="Proteomes" id="UP000003477"/>
    </source>
</evidence>
<dbReference type="PATRIC" id="fig|423471.3.peg.1110"/>
<proteinExistence type="predicted"/>
<dbReference type="EMBL" id="AESD01000193">
    <property type="protein sequence ID" value="EHJ14119.1"/>
    <property type="molecule type" value="Genomic_DNA"/>
</dbReference>
<reference evidence="1 2" key="1">
    <citation type="journal article" date="2011" name="Front. Microbiol.">
        <title>Two Strains of Crocosphaera watsonii with Highly Conserved Genomes are Distinguished by Strain-Specific Features.</title>
        <authorList>
            <person name="Bench S.R."/>
            <person name="Ilikchyan I.N."/>
            <person name="Tripp H.J."/>
            <person name="Zehr J.P."/>
        </authorList>
    </citation>
    <scope>NUCLEOTIDE SEQUENCE [LARGE SCALE GENOMIC DNA]</scope>
    <source>
        <strain evidence="1 2">WH 0003</strain>
    </source>
</reference>
<dbReference type="AlphaFoldDB" id="G5J116"/>
<organism evidence="1 2">
    <name type="scientific">Crocosphaera watsonii WH 0003</name>
    <dbReference type="NCBI Taxonomy" id="423471"/>
    <lineage>
        <taxon>Bacteria</taxon>
        <taxon>Bacillati</taxon>
        <taxon>Cyanobacteriota</taxon>
        <taxon>Cyanophyceae</taxon>
        <taxon>Oscillatoriophycideae</taxon>
        <taxon>Chroococcales</taxon>
        <taxon>Aphanothecaceae</taxon>
        <taxon>Crocosphaera</taxon>
    </lineage>
</organism>
<gene>
    <name evidence="1" type="ORF">CWATWH0003_1203</name>
</gene>